<name>A0A6N2RMT3_9FIRM</name>
<sequence>MIQVIVTKSNFVVPHKKVMENCRIQYSITYKISYSSDFKPETPNAIPTT</sequence>
<evidence type="ECO:0000313" key="1">
    <source>
        <dbReference type="EMBL" id="VYS82242.1"/>
    </source>
</evidence>
<proteinExistence type="predicted"/>
<reference evidence="1" key="1">
    <citation type="submission" date="2019-11" db="EMBL/GenBank/DDBJ databases">
        <authorList>
            <person name="Feng L."/>
        </authorList>
    </citation>
    <scope>NUCLEOTIDE SEQUENCE</scope>
    <source>
        <strain evidence="1">CbolteaeLFYP116</strain>
    </source>
</reference>
<dbReference type="EMBL" id="CACRTF010000001">
    <property type="protein sequence ID" value="VYS82242.1"/>
    <property type="molecule type" value="Genomic_DNA"/>
</dbReference>
<protein>
    <submittedName>
        <fullName evidence="1">Uncharacterized protein</fullName>
    </submittedName>
</protein>
<dbReference type="AlphaFoldDB" id="A0A6N2RMT3"/>
<organism evidence="1">
    <name type="scientific">Enterocloster bolteae</name>
    <dbReference type="NCBI Taxonomy" id="208479"/>
    <lineage>
        <taxon>Bacteria</taxon>
        <taxon>Bacillati</taxon>
        <taxon>Bacillota</taxon>
        <taxon>Clostridia</taxon>
        <taxon>Lachnospirales</taxon>
        <taxon>Lachnospiraceae</taxon>
        <taxon>Enterocloster</taxon>
    </lineage>
</organism>
<gene>
    <name evidence="1" type="ORF">CBLFYP116_00245</name>
</gene>
<accession>A0A6N2RMT3</accession>